<gene>
    <name evidence="1" type="ORF">SAMN06265219_11743</name>
</gene>
<organism evidence="1 2">
    <name type="scientific">Gracilimonas mengyeensis</name>
    <dbReference type="NCBI Taxonomy" id="1302730"/>
    <lineage>
        <taxon>Bacteria</taxon>
        <taxon>Pseudomonadati</taxon>
        <taxon>Balneolota</taxon>
        <taxon>Balneolia</taxon>
        <taxon>Balneolales</taxon>
        <taxon>Balneolaceae</taxon>
        <taxon>Gracilimonas</taxon>
    </lineage>
</organism>
<name>A0A521FDL7_9BACT</name>
<dbReference type="RefSeq" id="WP_142455892.1">
    <property type="nucleotide sequence ID" value="NZ_FXTP01000017.1"/>
</dbReference>
<dbReference type="Proteomes" id="UP000317557">
    <property type="component" value="Unassembled WGS sequence"/>
</dbReference>
<protein>
    <submittedName>
        <fullName evidence="1">Uncharacterized protein</fullName>
    </submittedName>
</protein>
<evidence type="ECO:0000313" key="2">
    <source>
        <dbReference type="Proteomes" id="UP000317557"/>
    </source>
</evidence>
<proteinExistence type="predicted"/>
<accession>A0A521FDL7</accession>
<keyword evidence="2" id="KW-1185">Reference proteome</keyword>
<dbReference type="InterPro" id="IPR054220">
    <property type="entry name" value="DUF6940"/>
</dbReference>
<dbReference type="OrthoDB" id="980262at2"/>
<dbReference type="AlphaFoldDB" id="A0A521FDL7"/>
<evidence type="ECO:0000313" key="1">
    <source>
        <dbReference type="EMBL" id="SMO94094.1"/>
    </source>
</evidence>
<dbReference type="Pfam" id="PF22086">
    <property type="entry name" value="DUF6940"/>
    <property type="match status" value="1"/>
</dbReference>
<reference evidence="1 2" key="1">
    <citation type="submission" date="2017-05" db="EMBL/GenBank/DDBJ databases">
        <authorList>
            <person name="Varghese N."/>
            <person name="Submissions S."/>
        </authorList>
    </citation>
    <scope>NUCLEOTIDE SEQUENCE [LARGE SCALE GENOMIC DNA]</scope>
    <source>
        <strain evidence="1 2">DSM 21985</strain>
    </source>
</reference>
<sequence length="194" mass="22371">MWGVKKLEKDSEHLKFKIQEDGQTISNKQCLKLLKGKPAFVEWYNGFLADCPFEAFFWENKPMTQHNLTEDYECNLVESDLLARVSPDTQTFRSHFRENKNAVSFTNLGGDAQLVAPCPVSAHSDYTQIGNFVRKAPEEQILEFWQLVGKEMEAHISDNPKWLSTSGLGVYWLHVRIDSTPKYYQTKEYKVVSG</sequence>
<dbReference type="EMBL" id="FXTP01000017">
    <property type="protein sequence ID" value="SMO94094.1"/>
    <property type="molecule type" value="Genomic_DNA"/>
</dbReference>